<dbReference type="GO" id="GO:0005737">
    <property type="term" value="C:cytoplasm"/>
    <property type="evidence" value="ECO:0007669"/>
    <property type="project" value="TreeGrafter"/>
</dbReference>
<evidence type="ECO:0000256" key="2">
    <source>
        <dbReference type="ARBA" id="ARBA00022553"/>
    </source>
</evidence>
<dbReference type="GO" id="GO:0005640">
    <property type="term" value="C:nuclear outer membrane"/>
    <property type="evidence" value="ECO:0007669"/>
    <property type="project" value="TreeGrafter"/>
</dbReference>
<evidence type="ECO:0000256" key="4">
    <source>
        <dbReference type="ARBA" id="ARBA00022737"/>
    </source>
</evidence>
<dbReference type="STRING" id="8153.ENSHBUP00000016864"/>
<keyword evidence="5" id="KW-1133">Transmembrane helix</keyword>
<dbReference type="Pfam" id="PF00307">
    <property type="entry name" value="CH"/>
    <property type="match status" value="2"/>
</dbReference>
<dbReference type="PANTHER" id="PTHR47535:SF9">
    <property type="entry name" value="CALPONIN-HOMOLOGY (CH) DOMAIN-CONTAINING PROTEIN"/>
    <property type="match status" value="1"/>
</dbReference>
<evidence type="ECO:0000256" key="8">
    <source>
        <dbReference type="ARBA" id="ARBA00070333"/>
    </source>
</evidence>
<dbReference type="Gene3D" id="1.10.418.10">
    <property type="entry name" value="Calponin-like domain"/>
    <property type="match status" value="2"/>
</dbReference>
<organism evidence="12 13">
    <name type="scientific">Haplochromis burtoni</name>
    <name type="common">Burton's mouthbrooder</name>
    <name type="synonym">Chromis burtoni</name>
    <dbReference type="NCBI Taxonomy" id="8153"/>
    <lineage>
        <taxon>Eukaryota</taxon>
        <taxon>Metazoa</taxon>
        <taxon>Chordata</taxon>
        <taxon>Craniata</taxon>
        <taxon>Vertebrata</taxon>
        <taxon>Euteleostomi</taxon>
        <taxon>Actinopterygii</taxon>
        <taxon>Neopterygii</taxon>
        <taxon>Teleostei</taxon>
        <taxon>Neoteleostei</taxon>
        <taxon>Acanthomorphata</taxon>
        <taxon>Ovalentaria</taxon>
        <taxon>Cichlomorphae</taxon>
        <taxon>Cichliformes</taxon>
        <taxon>Cichlidae</taxon>
        <taxon>African cichlids</taxon>
        <taxon>Pseudocrenilabrinae</taxon>
        <taxon>Haplochromini</taxon>
        <taxon>Haplochromis</taxon>
    </lineage>
</organism>
<evidence type="ECO:0000256" key="1">
    <source>
        <dbReference type="ARBA" id="ARBA00004211"/>
    </source>
</evidence>
<feature type="region of interest" description="Disordered" evidence="10">
    <location>
        <begin position="1079"/>
        <end position="1135"/>
    </location>
</feature>
<feature type="compositionally biased region" description="Low complexity" evidence="10">
    <location>
        <begin position="179"/>
        <end position="201"/>
    </location>
</feature>
<keyword evidence="13" id="KW-1185">Reference proteome</keyword>
<reference evidence="12" key="2">
    <citation type="submission" date="2025-09" db="UniProtKB">
        <authorList>
            <consortium name="Ensembl"/>
        </authorList>
    </citation>
    <scope>IDENTIFICATION</scope>
</reference>
<evidence type="ECO:0000256" key="3">
    <source>
        <dbReference type="ARBA" id="ARBA00022692"/>
    </source>
</evidence>
<protein>
    <recommendedName>
        <fullName evidence="8">Calmin</fullName>
    </recommendedName>
    <alternativeName>
        <fullName evidence="9">Calponin-like transmembrane domain protein</fullName>
    </alternativeName>
</protein>
<accession>A0A3Q2W6J6</accession>
<feature type="region of interest" description="Disordered" evidence="10">
    <location>
        <begin position="177"/>
        <end position="210"/>
    </location>
</feature>
<dbReference type="Proteomes" id="UP000264840">
    <property type="component" value="Unplaced"/>
</dbReference>
<dbReference type="GO" id="GO:0034993">
    <property type="term" value="C:meiotic nuclear membrane microtubule tethering complex"/>
    <property type="evidence" value="ECO:0007669"/>
    <property type="project" value="TreeGrafter"/>
</dbReference>
<keyword evidence="3" id="KW-0812">Transmembrane</keyword>
<feature type="region of interest" description="Disordered" evidence="10">
    <location>
        <begin position="426"/>
        <end position="446"/>
    </location>
</feature>
<dbReference type="SMART" id="SM00033">
    <property type="entry name" value="CH"/>
    <property type="match status" value="2"/>
</dbReference>
<proteinExistence type="predicted"/>
<keyword evidence="4" id="KW-0677">Repeat</keyword>
<dbReference type="GO" id="GO:0051015">
    <property type="term" value="F:actin filament binding"/>
    <property type="evidence" value="ECO:0007669"/>
    <property type="project" value="TreeGrafter"/>
</dbReference>
<evidence type="ECO:0000256" key="7">
    <source>
        <dbReference type="ARBA" id="ARBA00023203"/>
    </source>
</evidence>
<evidence type="ECO:0000256" key="5">
    <source>
        <dbReference type="ARBA" id="ARBA00022989"/>
    </source>
</evidence>
<sequence>MAGHGWEDWFEREEFIGQISDIRVQNLQVERELVQKRTFTRWINLHLEKCDPPIEVHDLFQDIRDGRILMALLEELSGCKLLHGFRKSSHRIFRLNNIAKVLSFLEERNVSMTVKQWLNCWMKCRTVRTYTLCQQVKLVSIDAVDIADGNSSIILGLIWNIILFFQIKELTGNIRSQFPSSSSLSSIPTSSDSDTSYSSTPLDDRQSASTAVREQSRAIKKLLQWVQKRTRKYGVAVQDFSKSWISGLAFLAVIKSIDSSLVDMRKALLRSSRENLEDAFRIAHYSLGIPRLLEPEDVSINAPDEQSIITYVSQFLEHFPGIEEPEEPCQLIERSVSMGRLNFSDSDHMSKGTHRSRIRERSYMFQKDSAQPPPKILISSVSEDRSMMPPSFRVTATRSWSSDDILTDSPHTDDPIKPVEEILTNNDDPQLSYTHSPTGSSVPESVNTESVMDDSAISSPDSWVESELAVAGEKDGESQSCLCDIGTAWDVYRATPVEVTAIDEGFIPSIEERAADEQSLSECCVDEGIYSLSSLESMQDRFQGHAKKREVRVAEVEDSKLERSNKDLETEQVPEQINTEVITQLESESLKEKEQESSAEVSDFGAEDILEPQILSTNTSSDYCEESVKENIIEDATHRDEKCVKKSVDAQNHKGETNSQSEFLQDINVSEEVELETECHKTDCCGSLENKKEPEMLKGRNEVLVETQDEASEGLLKDSPDSQDTNNSVQITKALENTSSTNTEEVLTTSQDPSIGMNIPSISIVSVPEEQDEHGTADENLSQPLVFVSEVTDMCVNSTANPGEKNSTSNKDDKIIAEGLFENAKATSSGELMDPESQHLNDINEHNLSSNEYVQGQIEISEDGDKCKPPLDDSQGETNFSTEAETHIVDIEHAVNSTDPPDGHESKLADTFCSSDIANTQLSTLDPFNTEPSDEIGTLRSEPATVSRNMDVLFYTDFDRGSPTEDLVGDPVEPMDLFYPDKEELMFTDQPDTEAQTWPSVLSVSALQPAPPSDILPDDQQFDPLGEDFREVDLIEEHDEVITKTTQETKNVFGSQQPHLLPGVKLCKPLGDADVLADRRDPSEAEQQKPVSARENTEPVRSSGGSSRPGESHIPPVLRHRKGAHCPESVDSRRAVTTKADRDDFDFWWRENWELRVLLLLWLLLYCFWVLPQIDLKTLPDMLLNR</sequence>
<keyword evidence="2" id="KW-0597">Phosphoprotein</keyword>
<feature type="region of interest" description="Disordered" evidence="10">
    <location>
        <begin position="587"/>
        <end position="606"/>
    </location>
</feature>
<dbReference type="AlphaFoldDB" id="A0A3Q2W6J6"/>
<dbReference type="FunFam" id="1.10.418.10:FF:000057">
    <property type="entry name" value="Calmin"/>
    <property type="match status" value="1"/>
</dbReference>
<dbReference type="GO" id="GO:0007097">
    <property type="term" value="P:nuclear migration"/>
    <property type="evidence" value="ECO:0007669"/>
    <property type="project" value="TreeGrafter"/>
</dbReference>
<dbReference type="PANTHER" id="PTHR47535">
    <property type="entry name" value="MUSCLE-SPECIFIC PROTEIN 300 KDA, ISOFORM G"/>
    <property type="match status" value="1"/>
</dbReference>
<dbReference type="PROSITE" id="PS00019">
    <property type="entry name" value="ACTININ_1"/>
    <property type="match status" value="1"/>
</dbReference>
<evidence type="ECO:0000256" key="6">
    <source>
        <dbReference type="ARBA" id="ARBA00023136"/>
    </source>
</evidence>
<dbReference type="InterPro" id="IPR036872">
    <property type="entry name" value="CH_dom_sf"/>
</dbReference>
<evidence type="ECO:0000256" key="9">
    <source>
        <dbReference type="ARBA" id="ARBA00082870"/>
    </source>
</evidence>
<keyword evidence="7" id="KW-0009">Actin-binding</keyword>
<dbReference type="FunFam" id="1.10.418.10:FF:000063">
    <property type="entry name" value="Calmin"/>
    <property type="match status" value="1"/>
</dbReference>
<keyword evidence="6" id="KW-0472">Membrane</keyword>
<comment type="subcellular location">
    <subcellularLocation>
        <location evidence="1">Membrane</location>
        <topology evidence="1">Single-pass type IV membrane protein</topology>
    </subcellularLocation>
</comment>
<dbReference type="SUPFAM" id="SSF47576">
    <property type="entry name" value="Calponin-homology domain, CH-domain"/>
    <property type="match status" value="1"/>
</dbReference>
<name>A0A3Q2W6J6_HAPBU</name>
<dbReference type="PROSITE" id="PS00020">
    <property type="entry name" value="ACTININ_2"/>
    <property type="match status" value="1"/>
</dbReference>
<feature type="compositionally biased region" description="Low complexity" evidence="10">
    <location>
        <begin position="1099"/>
        <end position="1109"/>
    </location>
</feature>
<dbReference type="GeneTree" id="ENSGT00940000159056"/>
<evidence type="ECO:0000313" key="12">
    <source>
        <dbReference type="Ensembl" id="ENSHBUP00000016864.1"/>
    </source>
</evidence>
<feature type="domain" description="Calponin-homology (CH)" evidence="11">
    <location>
        <begin position="216"/>
        <end position="320"/>
    </location>
</feature>
<dbReference type="InterPro" id="IPR052403">
    <property type="entry name" value="LINC-complex_assoc"/>
</dbReference>
<evidence type="ECO:0000313" key="13">
    <source>
        <dbReference type="Proteomes" id="UP000264840"/>
    </source>
</evidence>
<dbReference type="PROSITE" id="PS50021">
    <property type="entry name" value="CH"/>
    <property type="match status" value="2"/>
</dbReference>
<dbReference type="Ensembl" id="ENSHBUT00000025514.1">
    <property type="protein sequence ID" value="ENSHBUP00000016864.1"/>
    <property type="gene ID" value="ENSHBUG00000018846.1"/>
</dbReference>
<dbReference type="InterPro" id="IPR001715">
    <property type="entry name" value="CH_dom"/>
</dbReference>
<reference evidence="12" key="1">
    <citation type="submission" date="2025-08" db="UniProtKB">
        <authorList>
            <consortium name="Ensembl"/>
        </authorList>
    </citation>
    <scope>IDENTIFICATION</scope>
</reference>
<evidence type="ECO:0000259" key="11">
    <source>
        <dbReference type="PROSITE" id="PS50021"/>
    </source>
</evidence>
<evidence type="ECO:0000256" key="10">
    <source>
        <dbReference type="SAM" id="MobiDB-lite"/>
    </source>
</evidence>
<feature type="domain" description="Calponin-homology (CH)" evidence="11">
    <location>
        <begin position="33"/>
        <end position="166"/>
    </location>
</feature>
<dbReference type="InterPro" id="IPR001589">
    <property type="entry name" value="Actinin_actin-bd_CS"/>
</dbReference>